<feature type="transmembrane region" description="Helical" evidence="6">
    <location>
        <begin position="452"/>
        <end position="477"/>
    </location>
</feature>
<feature type="transmembrane region" description="Helical" evidence="6">
    <location>
        <begin position="201"/>
        <end position="220"/>
    </location>
</feature>
<organism evidence="8 9">
    <name type="scientific">Hyalella azteca</name>
    <name type="common">Amphipod</name>
    <dbReference type="NCBI Taxonomy" id="294128"/>
    <lineage>
        <taxon>Eukaryota</taxon>
        <taxon>Metazoa</taxon>
        <taxon>Ecdysozoa</taxon>
        <taxon>Arthropoda</taxon>
        <taxon>Crustacea</taxon>
        <taxon>Multicrustacea</taxon>
        <taxon>Malacostraca</taxon>
        <taxon>Eumalacostraca</taxon>
        <taxon>Peracarida</taxon>
        <taxon>Amphipoda</taxon>
        <taxon>Senticaudata</taxon>
        <taxon>Talitrida</taxon>
        <taxon>Talitroidea</taxon>
        <taxon>Hyalellidae</taxon>
        <taxon>Hyalella</taxon>
    </lineage>
</organism>
<dbReference type="Pfam" id="PF01490">
    <property type="entry name" value="Aa_trans"/>
    <property type="match status" value="1"/>
</dbReference>
<feature type="transmembrane region" description="Helical" evidence="6">
    <location>
        <begin position="50"/>
        <end position="74"/>
    </location>
</feature>
<dbReference type="KEGG" id="hazt:108669089"/>
<evidence type="ECO:0000256" key="5">
    <source>
        <dbReference type="SAM" id="MobiDB-lite"/>
    </source>
</evidence>
<evidence type="ECO:0000256" key="1">
    <source>
        <dbReference type="ARBA" id="ARBA00004141"/>
    </source>
</evidence>
<feature type="transmembrane region" description="Helical" evidence="6">
    <location>
        <begin position="124"/>
        <end position="149"/>
    </location>
</feature>
<keyword evidence="4 6" id="KW-0472">Membrane</keyword>
<evidence type="ECO:0000256" key="3">
    <source>
        <dbReference type="ARBA" id="ARBA00022989"/>
    </source>
</evidence>
<dbReference type="Proteomes" id="UP000694843">
    <property type="component" value="Unplaced"/>
</dbReference>
<dbReference type="OrthoDB" id="438545at2759"/>
<dbReference type="GO" id="GO:0015179">
    <property type="term" value="F:L-amino acid transmembrane transporter activity"/>
    <property type="evidence" value="ECO:0007669"/>
    <property type="project" value="TreeGrafter"/>
</dbReference>
<dbReference type="GO" id="GO:0016020">
    <property type="term" value="C:membrane"/>
    <property type="evidence" value="ECO:0007669"/>
    <property type="project" value="UniProtKB-SubCell"/>
</dbReference>
<keyword evidence="3 6" id="KW-1133">Transmembrane helix</keyword>
<evidence type="ECO:0000313" key="9">
    <source>
        <dbReference type="RefSeq" id="XP_018011866.1"/>
    </source>
</evidence>
<evidence type="ECO:0000256" key="6">
    <source>
        <dbReference type="SAM" id="Phobius"/>
    </source>
</evidence>
<feature type="region of interest" description="Disordered" evidence="5">
    <location>
        <begin position="1"/>
        <end position="22"/>
    </location>
</feature>
<dbReference type="OMA" id="ETVRWIL"/>
<protein>
    <submittedName>
        <fullName evidence="9">Sodium-coupled neutral amino acid transporter 7</fullName>
    </submittedName>
</protein>
<accession>A0A8B7NEG7</accession>
<name>A0A8B7NEG7_HYAAZ</name>
<feature type="domain" description="Amino acid transporter transmembrane" evidence="7">
    <location>
        <begin position="49"/>
        <end position="413"/>
    </location>
</feature>
<feature type="transmembrane region" description="Helical" evidence="6">
    <location>
        <begin position="369"/>
        <end position="389"/>
    </location>
</feature>
<dbReference type="PANTHER" id="PTHR22950:SF652">
    <property type="entry name" value="TRANSMEMBRANE AMINO ACID TRANSPORTER FAMILY PROTEIN"/>
    <property type="match status" value="1"/>
</dbReference>
<proteinExistence type="predicted"/>
<dbReference type="AlphaFoldDB" id="A0A8B7NEG7"/>
<keyword evidence="2 6" id="KW-0812">Transmembrane</keyword>
<keyword evidence="8" id="KW-1185">Reference proteome</keyword>
<feature type="transmembrane region" description="Helical" evidence="6">
    <location>
        <begin position="169"/>
        <end position="189"/>
    </location>
</feature>
<dbReference type="InterPro" id="IPR013057">
    <property type="entry name" value="AA_transpt_TM"/>
</dbReference>
<dbReference type="GeneID" id="108669089"/>
<feature type="transmembrane region" description="Helical" evidence="6">
    <location>
        <begin position="272"/>
        <end position="297"/>
    </location>
</feature>
<feature type="transmembrane region" description="Helical" evidence="6">
    <location>
        <begin position="395"/>
        <end position="414"/>
    </location>
</feature>
<feature type="transmembrane region" description="Helical" evidence="6">
    <location>
        <begin position="86"/>
        <end position="103"/>
    </location>
</feature>
<sequence length="514" mass="55707">MEAKSNIRHMTADETGDDDQINEALSGSQADSLESLLISPQTVLAENPGISVISAALLITNAALGAGLLNFPLAFHESGGLVPGNFVHLFFVLATAGSLYILAMTADRFKSRTYQEMVSDQCGVWAGHFASACIALYCLITCITFIIIVGDQTDRFFADFVGPNFCESWWLQRRFTMSLAGVAVLALSLFRDMAKLVSMGYLGSVFMVYLVVVVVVVWRIGGYQPGEVVVFDKHKMLHLFNVLPTICFGYQCHVSSVPIYHSIRDRSKSKYFMACTLAMAACALVYSLAANVGYLTFGSTVADDLLLSYDNDHRGAVAVSVAVIALALKSIATYPVLMFCVREAVVSFYVSARDLSPADAQRTEPVRRYVVVVLLWLVSLGAALLAESIASVVKLLGSLASFFIFILPGLCLLAESNRMSDERTASGPTPHILQGVRHASSWGTTQVLFARIVALTFISLGVFTFGLSVTMAGMSAFSSSSSSAPLCVVGDNSSYSSIDVLERYRFSWLPSYPY</sequence>
<feature type="transmembrane region" description="Helical" evidence="6">
    <location>
        <begin position="240"/>
        <end position="260"/>
    </location>
</feature>
<dbReference type="PANTHER" id="PTHR22950">
    <property type="entry name" value="AMINO ACID TRANSPORTER"/>
    <property type="match status" value="1"/>
</dbReference>
<evidence type="ECO:0000313" key="8">
    <source>
        <dbReference type="Proteomes" id="UP000694843"/>
    </source>
</evidence>
<comment type="subcellular location">
    <subcellularLocation>
        <location evidence="1">Membrane</location>
        <topology evidence="1">Multi-pass membrane protein</topology>
    </subcellularLocation>
</comment>
<reference evidence="9" key="1">
    <citation type="submission" date="2025-08" db="UniProtKB">
        <authorList>
            <consortium name="RefSeq"/>
        </authorList>
    </citation>
    <scope>IDENTIFICATION</scope>
    <source>
        <tissue evidence="9">Whole organism</tissue>
    </source>
</reference>
<gene>
    <name evidence="9" type="primary">LOC108669089</name>
</gene>
<feature type="transmembrane region" description="Helical" evidence="6">
    <location>
        <begin position="317"/>
        <end position="341"/>
    </location>
</feature>
<evidence type="ECO:0000256" key="2">
    <source>
        <dbReference type="ARBA" id="ARBA00022692"/>
    </source>
</evidence>
<dbReference type="RefSeq" id="XP_018011866.1">
    <property type="nucleotide sequence ID" value="XM_018156377.2"/>
</dbReference>
<evidence type="ECO:0000259" key="7">
    <source>
        <dbReference type="Pfam" id="PF01490"/>
    </source>
</evidence>
<evidence type="ECO:0000256" key="4">
    <source>
        <dbReference type="ARBA" id="ARBA00023136"/>
    </source>
</evidence>